<feature type="compositionally biased region" description="Low complexity" evidence="1">
    <location>
        <begin position="37"/>
        <end position="46"/>
    </location>
</feature>
<sequence length="67" mass="7366">MERPGGHPQSVQFSTTAAWHGVPGTMQPPPMVPMDIQQPQQPSTSTAQLGKHSQPIPKSARYEYLIK</sequence>
<evidence type="ECO:0000256" key="1">
    <source>
        <dbReference type="SAM" id="MobiDB-lite"/>
    </source>
</evidence>
<evidence type="ECO:0000313" key="2">
    <source>
        <dbReference type="Proteomes" id="UP000887565"/>
    </source>
</evidence>
<dbReference type="Proteomes" id="UP000887565">
    <property type="component" value="Unplaced"/>
</dbReference>
<keyword evidence="2" id="KW-1185">Reference proteome</keyword>
<name>A0A915JYS2_ROMCU</name>
<reference evidence="3" key="1">
    <citation type="submission" date="2022-11" db="UniProtKB">
        <authorList>
            <consortium name="WormBaseParasite"/>
        </authorList>
    </citation>
    <scope>IDENTIFICATION</scope>
</reference>
<dbReference type="WBParaSite" id="nRc.2.0.1.t31517-RA">
    <property type="protein sequence ID" value="nRc.2.0.1.t31517-RA"/>
    <property type="gene ID" value="nRc.2.0.1.g31517"/>
</dbReference>
<feature type="region of interest" description="Disordered" evidence="1">
    <location>
        <begin position="1"/>
        <end position="67"/>
    </location>
</feature>
<accession>A0A915JYS2</accession>
<proteinExistence type="predicted"/>
<protein>
    <submittedName>
        <fullName evidence="3">Uncharacterized protein</fullName>
    </submittedName>
</protein>
<dbReference type="AlphaFoldDB" id="A0A915JYS2"/>
<organism evidence="2 3">
    <name type="scientific">Romanomermis culicivorax</name>
    <name type="common">Nematode worm</name>
    <dbReference type="NCBI Taxonomy" id="13658"/>
    <lineage>
        <taxon>Eukaryota</taxon>
        <taxon>Metazoa</taxon>
        <taxon>Ecdysozoa</taxon>
        <taxon>Nematoda</taxon>
        <taxon>Enoplea</taxon>
        <taxon>Dorylaimia</taxon>
        <taxon>Mermithida</taxon>
        <taxon>Mermithoidea</taxon>
        <taxon>Mermithidae</taxon>
        <taxon>Romanomermis</taxon>
    </lineage>
</organism>
<evidence type="ECO:0000313" key="3">
    <source>
        <dbReference type="WBParaSite" id="nRc.2.0.1.t31517-RA"/>
    </source>
</evidence>